<keyword evidence="1" id="KW-0677">Repeat</keyword>
<reference evidence="4 5" key="1">
    <citation type="submission" date="2023-08" db="EMBL/GenBank/DDBJ databases">
        <title>Black Yeasts Isolated from many extreme environments.</title>
        <authorList>
            <person name="Coleine C."/>
            <person name="Stajich J.E."/>
            <person name="Selbmann L."/>
        </authorList>
    </citation>
    <scope>NUCLEOTIDE SEQUENCE [LARGE SCALE GENOMIC DNA]</scope>
    <source>
        <strain evidence="4 5">CCFEE 5910</strain>
    </source>
</reference>
<dbReference type="PANTHER" id="PTHR24189:SF50">
    <property type="entry name" value="ANKYRIN REPEAT AND SOCS BOX PROTEIN 2"/>
    <property type="match status" value="1"/>
</dbReference>
<dbReference type="Proteomes" id="UP001309876">
    <property type="component" value="Unassembled WGS sequence"/>
</dbReference>
<dbReference type="PROSITE" id="PS50297">
    <property type="entry name" value="ANK_REP_REGION"/>
    <property type="match status" value="1"/>
</dbReference>
<accession>A0AAN7YEZ3</accession>
<evidence type="ECO:0000256" key="3">
    <source>
        <dbReference type="PROSITE-ProRule" id="PRU00023"/>
    </source>
</evidence>
<keyword evidence="2 3" id="KW-0040">ANK repeat</keyword>
<keyword evidence="5" id="KW-1185">Reference proteome</keyword>
<sequence>MGQSDKWMFSSTIKITPSTVENGPGRLLVVRIRQVRSTHIVTTLPPTIQLRNIRPFGSEIFVIAAYGSVSELRRLLAAGEGLISDRNSEGWSLLAHALLTTNVPVVKFLLDNGADADACETMEGFDAPLQILSWVTPRYSKSAAERRLRSTDCVRLLMEGGADPSGLDPSSSMQATWVSYALMSASADVIRVMLDHGHPFFSPNAIYTSDEVPLLELASFHKCKAPDAYQIPDKVALLLSRGAAADTCNSNGNTCLHISMRYRTEEYALGRVFQNKIDKECDGELLDILMLLITAGANVHARNDFGESPSDIAHQWNHKREWTMALEECGYDSRSVIDAEEETVCWSSGHDFQGASFRRPLLTFAEYLRFRKLRHVEEVPYGWSQYRTNECEEYDSSRGEGSSRDEEGLIGEVGEDVWEAWETSSDVDGDDDSHGLLEDIELGREHAHTEVPVIENSDARVRDAQELQIAMLEAYRASKHKST</sequence>
<evidence type="ECO:0008006" key="6">
    <source>
        <dbReference type="Google" id="ProtNLM"/>
    </source>
</evidence>
<protein>
    <recommendedName>
        <fullName evidence="6">Ankyrin</fullName>
    </recommendedName>
</protein>
<proteinExistence type="predicted"/>
<dbReference type="Gene3D" id="1.25.40.20">
    <property type="entry name" value="Ankyrin repeat-containing domain"/>
    <property type="match status" value="2"/>
</dbReference>
<dbReference type="PROSITE" id="PS50088">
    <property type="entry name" value="ANK_REPEAT"/>
    <property type="match status" value="1"/>
</dbReference>
<dbReference type="PANTHER" id="PTHR24189">
    <property type="entry name" value="MYOTROPHIN"/>
    <property type="match status" value="1"/>
</dbReference>
<organism evidence="4 5">
    <name type="scientific">Lithohypha guttulata</name>
    <dbReference type="NCBI Taxonomy" id="1690604"/>
    <lineage>
        <taxon>Eukaryota</taxon>
        <taxon>Fungi</taxon>
        <taxon>Dikarya</taxon>
        <taxon>Ascomycota</taxon>
        <taxon>Pezizomycotina</taxon>
        <taxon>Eurotiomycetes</taxon>
        <taxon>Chaetothyriomycetidae</taxon>
        <taxon>Chaetothyriales</taxon>
        <taxon>Trichomeriaceae</taxon>
        <taxon>Lithohypha</taxon>
    </lineage>
</organism>
<name>A0AAN7YEZ3_9EURO</name>
<comment type="caution">
    <text evidence="4">The sequence shown here is derived from an EMBL/GenBank/DDBJ whole genome shotgun (WGS) entry which is preliminary data.</text>
</comment>
<evidence type="ECO:0000256" key="1">
    <source>
        <dbReference type="ARBA" id="ARBA00022737"/>
    </source>
</evidence>
<feature type="repeat" description="ANK" evidence="3">
    <location>
        <begin position="89"/>
        <end position="121"/>
    </location>
</feature>
<dbReference type="Pfam" id="PF13606">
    <property type="entry name" value="Ank_3"/>
    <property type="match status" value="1"/>
</dbReference>
<dbReference type="InterPro" id="IPR050745">
    <property type="entry name" value="Multifunctional_regulatory"/>
</dbReference>
<dbReference type="InterPro" id="IPR036770">
    <property type="entry name" value="Ankyrin_rpt-contain_sf"/>
</dbReference>
<gene>
    <name evidence="4" type="ORF">LTR05_006991</name>
</gene>
<evidence type="ECO:0000313" key="4">
    <source>
        <dbReference type="EMBL" id="KAK5083108.1"/>
    </source>
</evidence>
<evidence type="ECO:0000313" key="5">
    <source>
        <dbReference type="Proteomes" id="UP001309876"/>
    </source>
</evidence>
<dbReference type="SUPFAM" id="SSF48403">
    <property type="entry name" value="Ankyrin repeat"/>
    <property type="match status" value="1"/>
</dbReference>
<evidence type="ECO:0000256" key="2">
    <source>
        <dbReference type="ARBA" id="ARBA00023043"/>
    </source>
</evidence>
<dbReference type="EMBL" id="JAVRRJ010000007">
    <property type="protein sequence ID" value="KAK5083108.1"/>
    <property type="molecule type" value="Genomic_DNA"/>
</dbReference>
<dbReference type="InterPro" id="IPR002110">
    <property type="entry name" value="Ankyrin_rpt"/>
</dbReference>
<dbReference type="SMART" id="SM00248">
    <property type="entry name" value="ANK"/>
    <property type="match status" value="3"/>
</dbReference>
<dbReference type="AlphaFoldDB" id="A0AAN7YEZ3"/>